<reference evidence="1 2" key="1">
    <citation type="submission" date="2024-09" db="EMBL/GenBank/DDBJ databases">
        <authorList>
            <person name="Sun Q."/>
            <person name="Mori K."/>
        </authorList>
    </citation>
    <scope>NUCLEOTIDE SEQUENCE [LARGE SCALE GENOMIC DNA]</scope>
    <source>
        <strain evidence="1 2">JCM 3323</strain>
    </source>
</reference>
<gene>
    <name evidence="1" type="ORF">ACFFRN_23360</name>
</gene>
<proteinExistence type="predicted"/>
<comment type="caution">
    <text evidence="1">The sequence shown here is derived from an EMBL/GenBank/DDBJ whole genome shotgun (WGS) entry which is preliminary data.</text>
</comment>
<dbReference type="Proteomes" id="UP001589646">
    <property type="component" value="Unassembled WGS sequence"/>
</dbReference>
<organism evidence="1 2">
    <name type="scientific">Nonomuraea roseola</name>
    <dbReference type="NCBI Taxonomy" id="46179"/>
    <lineage>
        <taxon>Bacteria</taxon>
        <taxon>Bacillati</taxon>
        <taxon>Actinomycetota</taxon>
        <taxon>Actinomycetes</taxon>
        <taxon>Streptosporangiales</taxon>
        <taxon>Streptosporangiaceae</taxon>
        <taxon>Nonomuraea</taxon>
    </lineage>
</organism>
<evidence type="ECO:0000313" key="2">
    <source>
        <dbReference type="Proteomes" id="UP001589646"/>
    </source>
</evidence>
<name>A0ABV5Q242_9ACTN</name>
<keyword evidence="2" id="KW-1185">Reference proteome</keyword>
<dbReference type="RefSeq" id="WP_346128196.1">
    <property type="nucleotide sequence ID" value="NZ_BAAAXC010000015.1"/>
</dbReference>
<dbReference type="EMBL" id="JBHMCE010000007">
    <property type="protein sequence ID" value="MFB9529550.1"/>
    <property type="molecule type" value="Genomic_DNA"/>
</dbReference>
<protein>
    <submittedName>
        <fullName evidence="1">Uncharacterized protein</fullName>
    </submittedName>
</protein>
<accession>A0ABV5Q242</accession>
<evidence type="ECO:0000313" key="1">
    <source>
        <dbReference type="EMBL" id="MFB9529550.1"/>
    </source>
</evidence>
<sequence>METSIGTKKPRQHDQAVELLRDLHALAIRDKHADTFAQRLTHLRERHQGKPSLIKRLNDAGLMAG</sequence>